<name>A0AA91SZB7_CLALS</name>
<organism evidence="2 3">
    <name type="scientific">Clavispora lusitaniae</name>
    <name type="common">Candida lusitaniae</name>
    <dbReference type="NCBI Taxonomy" id="36911"/>
    <lineage>
        <taxon>Eukaryota</taxon>
        <taxon>Fungi</taxon>
        <taxon>Dikarya</taxon>
        <taxon>Ascomycota</taxon>
        <taxon>Saccharomycotina</taxon>
        <taxon>Pichiomycetes</taxon>
        <taxon>Metschnikowiaceae</taxon>
        <taxon>Clavispora</taxon>
    </lineage>
</organism>
<feature type="non-terminal residue" evidence="2">
    <location>
        <position position="300"/>
    </location>
</feature>
<feature type="non-terminal residue" evidence="2">
    <location>
        <position position="1"/>
    </location>
</feature>
<feature type="domain" description="Reverse transcriptase Ty1/copia-type" evidence="1">
    <location>
        <begin position="23"/>
        <end position="266"/>
    </location>
</feature>
<dbReference type="Gene3D" id="3.30.70.270">
    <property type="match status" value="1"/>
</dbReference>
<dbReference type="InterPro" id="IPR013103">
    <property type="entry name" value="RVT_2"/>
</dbReference>
<dbReference type="EMBL" id="LYUB02000045">
    <property type="protein sequence ID" value="OVF02976.1"/>
    <property type="molecule type" value="Genomic_DNA"/>
</dbReference>
<proteinExistence type="predicted"/>
<dbReference type="InterPro" id="IPR043502">
    <property type="entry name" value="DNA/RNA_pol_sf"/>
</dbReference>
<protein>
    <recommendedName>
        <fullName evidence="1">Reverse transcriptase Ty1/copia-type domain-containing protein</fullName>
    </recommendedName>
</protein>
<evidence type="ECO:0000313" key="2">
    <source>
        <dbReference type="EMBL" id="OVF02976.1"/>
    </source>
</evidence>
<dbReference type="SUPFAM" id="SSF56672">
    <property type="entry name" value="DNA/RNA polymerases"/>
    <property type="match status" value="1"/>
</dbReference>
<accession>A0AA91SZB7</accession>
<dbReference type="KEGG" id="clus:A9F13_47g00066"/>
<dbReference type="Pfam" id="PF07727">
    <property type="entry name" value="RVT_2"/>
    <property type="match status" value="1"/>
</dbReference>
<sequence length="300" mass="34175">MRAEDKDYWVEACNSEMQAHYENGTFTLVPLPPKVKPIGCRWVFNIKDKGLYKARLVAKGYTQKEGIDYEETFSPVIKQTSLRLLLAIAGKHKMHVHQMDVKTAFLNGILKEELYMKQPPGYKASPKTTKDNTTEYVLKLNKSIYGLKQAPLVWNQTINKTLTSLGFTRSVEEPCIYYNIENNEQIFIALYVDDMLLIGTNLDKIAQLKKHLGQAFQMKDLGTANKFLGMNMNISPNGIKVNMEEYINNLLREYGMTDCNPVKTPANKTNLDDLPDSTDPTCDEHEYRSIVGKLLYAANT</sequence>
<dbReference type="Proteomes" id="UP000195602">
    <property type="component" value="Unassembled WGS sequence"/>
</dbReference>
<dbReference type="AlphaFoldDB" id="A0AA91SZB7"/>
<comment type="caution">
    <text evidence="2">The sequence shown here is derived from an EMBL/GenBank/DDBJ whole genome shotgun (WGS) entry which is preliminary data.</text>
</comment>
<evidence type="ECO:0000313" key="3">
    <source>
        <dbReference type="Proteomes" id="UP000195602"/>
    </source>
</evidence>
<gene>
    <name evidence="2" type="ORF">A9F13_47g00066</name>
</gene>
<evidence type="ECO:0000259" key="1">
    <source>
        <dbReference type="Pfam" id="PF07727"/>
    </source>
</evidence>
<dbReference type="InterPro" id="IPR043128">
    <property type="entry name" value="Rev_trsase/Diguanyl_cyclase"/>
</dbReference>
<reference evidence="2 3" key="1">
    <citation type="submission" date="2017-04" db="EMBL/GenBank/DDBJ databases">
        <title>Draft genome of the yeast Clavispora lusitaniae type strain CBS 6936.</title>
        <authorList>
            <person name="Durrens P."/>
            <person name="Klopp C."/>
            <person name="Biteau N."/>
            <person name="Fitton-Ouhabi V."/>
            <person name="Dementhon K."/>
            <person name="Accoceberry I."/>
            <person name="Sherman D.J."/>
            <person name="Noel T."/>
        </authorList>
    </citation>
    <scope>NUCLEOTIDE SEQUENCE [LARGE SCALE GENOMIC DNA]</scope>
    <source>
        <strain evidence="2 3">CBS 6936</strain>
    </source>
</reference>